<dbReference type="STRING" id="1201294.BN140_2492"/>
<keyword evidence="3" id="KW-1185">Reference proteome</keyword>
<dbReference type="SUPFAM" id="SSF140683">
    <property type="entry name" value="SP0561-like"/>
    <property type="match status" value="1"/>
</dbReference>
<dbReference type="Gene3D" id="1.10.3910.10">
    <property type="entry name" value="SP0561-like"/>
    <property type="match status" value="1"/>
</dbReference>
<reference evidence="3" key="1">
    <citation type="journal article" date="2012" name="J. Bacteriol.">
        <title>Complete genome sequence of the hydrogenotrophic, methanogenic archaeon Methanoculleus bourgensis strain MS2T, isolated from a sewage sludge digester.</title>
        <authorList>
            <person name="Maus I."/>
            <person name="Wibberg D."/>
            <person name="Stantscheff R."/>
            <person name="Eikmeyer F.G."/>
            <person name="Seffner A."/>
            <person name="Boelter J."/>
            <person name="Szczepanowski R."/>
            <person name="Blom J."/>
            <person name="Jaenicke S."/>
            <person name="Konig H."/>
            <person name="Puhler A."/>
            <person name="Schluter A."/>
        </authorList>
    </citation>
    <scope>NUCLEOTIDE SEQUENCE [LARGE SCALE GENOMIC DNA]</scope>
    <source>
        <strain evidence="3">ATCC 43281 / DSM 3045 / OCM 15 / MS2</strain>
    </source>
</reference>
<dbReference type="Pfam" id="PF08984">
    <property type="entry name" value="DUF1858"/>
    <property type="match status" value="1"/>
</dbReference>
<evidence type="ECO:0000313" key="2">
    <source>
        <dbReference type="EMBL" id="CCJ37415.1"/>
    </source>
</evidence>
<dbReference type="NCBIfam" id="TIGR03980">
    <property type="entry name" value="prismane_assoc"/>
    <property type="match status" value="1"/>
</dbReference>
<dbReference type="InterPro" id="IPR038062">
    <property type="entry name" value="ScdA-like_N_sf"/>
</dbReference>
<dbReference type="InterPro" id="IPR015077">
    <property type="entry name" value="DUF1858"/>
</dbReference>
<evidence type="ECO:0000259" key="1">
    <source>
        <dbReference type="Pfam" id="PF08984"/>
    </source>
</evidence>
<accession>I7L1F7</accession>
<evidence type="ECO:0000313" key="3">
    <source>
        <dbReference type="Proteomes" id="UP000009007"/>
    </source>
</evidence>
<dbReference type="HOGENOM" id="CLU_2067790_0_0_2"/>
<dbReference type="PANTHER" id="PTHR39341">
    <property type="entry name" value="BSL7085 PROTEIN"/>
    <property type="match status" value="1"/>
</dbReference>
<dbReference type="AlphaFoldDB" id="I7L1F7"/>
<dbReference type="PATRIC" id="fig|1201294.9.peg.2798"/>
<proteinExistence type="predicted"/>
<gene>
    <name evidence="2" type="ordered locus">BN140_2492</name>
</gene>
<dbReference type="InterPro" id="IPR023883">
    <property type="entry name" value="CHP03980_redox-disulphide"/>
</dbReference>
<dbReference type="EMBL" id="HE964772">
    <property type="protein sequence ID" value="CCJ37415.1"/>
    <property type="molecule type" value="Genomic_DNA"/>
</dbReference>
<dbReference type="KEGG" id="mbg:BN140_2492"/>
<organism evidence="2 3">
    <name type="scientific">Methanoculleus bourgensis (strain ATCC 43281 / DSM 3045 / OCM 15 / MS2)</name>
    <name type="common">Methanogenium bourgense</name>
    <dbReference type="NCBI Taxonomy" id="1201294"/>
    <lineage>
        <taxon>Archaea</taxon>
        <taxon>Methanobacteriati</taxon>
        <taxon>Methanobacteriota</taxon>
        <taxon>Stenosarchaea group</taxon>
        <taxon>Methanomicrobia</taxon>
        <taxon>Methanomicrobiales</taxon>
        <taxon>Methanomicrobiaceae</taxon>
        <taxon>Methanoculleus</taxon>
    </lineage>
</organism>
<protein>
    <recommendedName>
        <fullName evidence="1">DUF1858 domain-containing protein</fullName>
    </recommendedName>
</protein>
<feature type="domain" description="DUF1858" evidence="1">
    <location>
        <begin position="58"/>
        <end position="109"/>
    </location>
</feature>
<name>I7L1F7_METBM</name>
<dbReference type="PANTHER" id="PTHR39341:SF1">
    <property type="entry name" value="DUF1858 DOMAIN-CONTAINING PROTEIN"/>
    <property type="match status" value="1"/>
</dbReference>
<dbReference type="Proteomes" id="UP000009007">
    <property type="component" value="Chromosome I"/>
</dbReference>
<sequence>MCGPGPVTGHGPRQGCAVAGRGGRMRRFAVRGRIRGYARPLLQRIYRGRDNIRCMVLNADSTIADLLREKPESAQVLFRFGMGCLGCAIANSETIREAAQVHGVPLEEMLSALGIAEA</sequence>